<organism evidence="3 4">
    <name type="scientific">Paenibacillus chitinolyticus</name>
    <dbReference type="NCBI Taxonomy" id="79263"/>
    <lineage>
        <taxon>Bacteria</taxon>
        <taxon>Bacillati</taxon>
        <taxon>Bacillota</taxon>
        <taxon>Bacilli</taxon>
        <taxon>Bacillales</taxon>
        <taxon>Paenibacillaceae</taxon>
        <taxon>Paenibacillus</taxon>
    </lineage>
</organism>
<dbReference type="OrthoDB" id="9812818at2"/>
<dbReference type="KEGG" id="pchi:PC41400_22450"/>
<dbReference type="PIRSF" id="PIRSF021332">
    <property type="entry name" value="DUF1054"/>
    <property type="match status" value="1"/>
</dbReference>
<name>A0A410X126_9BACL</name>
<dbReference type="Proteomes" id="UP000288943">
    <property type="component" value="Chromosome"/>
</dbReference>
<evidence type="ECO:0000313" key="5">
    <source>
        <dbReference type="Proteomes" id="UP001527202"/>
    </source>
</evidence>
<proteinExistence type="inferred from homology"/>
<comment type="similarity">
    <text evidence="1">Belongs to the UPF0637 family.</text>
</comment>
<dbReference type="GeneID" id="95377558"/>
<evidence type="ECO:0000313" key="4">
    <source>
        <dbReference type="Proteomes" id="UP000288943"/>
    </source>
</evidence>
<evidence type="ECO:0000313" key="2">
    <source>
        <dbReference type="EMBL" id="MCY9597903.1"/>
    </source>
</evidence>
<sequence length="216" mass="24842">MSNSTTIRPAFQGFDSSDFETFAIEGLDERMKAIQERIQPKFKMLGETLCEDIALHAGTEMHLHIARHARRTVNPPKDTWLAIAANKRGYKQHPHFQIGLFDDHVFLWFALIYEVPDKQAIAGRLLASQDELYRSIPEHYVLSFDHMQKRSVPAGDLTAEAFGDALVRFRDVKKAEFLVGRHFDQQDPILQKGDAFTRMAKETFESLMPFYRTARG</sequence>
<keyword evidence="5" id="KW-1185">Reference proteome</keyword>
<dbReference type="HAMAP" id="MF_01851">
    <property type="entry name" value="UPF0637"/>
    <property type="match status" value="1"/>
</dbReference>
<dbReference type="SUPFAM" id="SSF142913">
    <property type="entry name" value="YktB/PF0168-like"/>
    <property type="match status" value="1"/>
</dbReference>
<evidence type="ECO:0000313" key="3">
    <source>
        <dbReference type="EMBL" id="QAV20281.1"/>
    </source>
</evidence>
<dbReference type="Gene3D" id="3.30.930.20">
    <property type="entry name" value="Protein of unknown function DUF1054"/>
    <property type="match status" value="1"/>
</dbReference>
<gene>
    <name evidence="2" type="ORF">M5X16_19220</name>
    <name evidence="3" type="ORF">PC41400_22450</name>
</gene>
<dbReference type="Proteomes" id="UP001527202">
    <property type="component" value="Unassembled WGS sequence"/>
</dbReference>
<dbReference type="InterPro" id="IPR009403">
    <property type="entry name" value="UPF0637"/>
</dbReference>
<dbReference type="EMBL" id="CP026520">
    <property type="protein sequence ID" value="QAV20281.1"/>
    <property type="molecule type" value="Genomic_DNA"/>
</dbReference>
<dbReference type="AlphaFoldDB" id="A0A410X126"/>
<evidence type="ECO:0000256" key="1">
    <source>
        <dbReference type="HAMAP-Rule" id="MF_01851"/>
    </source>
</evidence>
<dbReference type="RefSeq" id="WP_042232584.1">
    <property type="nucleotide sequence ID" value="NZ_CP026520.1"/>
</dbReference>
<dbReference type="EMBL" id="JAMDMJ010000025">
    <property type="protein sequence ID" value="MCY9597903.1"/>
    <property type="molecule type" value="Genomic_DNA"/>
</dbReference>
<reference evidence="2 5" key="2">
    <citation type="submission" date="2022-05" db="EMBL/GenBank/DDBJ databases">
        <title>Genome Sequencing of Bee-Associated Microbes.</title>
        <authorList>
            <person name="Dunlap C."/>
        </authorList>
    </citation>
    <scope>NUCLEOTIDE SEQUENCE [LARGE SCALE GENOMIC DNA]</scope>
    <source>
        <strain evidence="2 5">NRRL B-23120</strain>
    </source>
</reference>
<dbReference type="InterPro" id="IPR053707">
    <property type="entry name" value="UPF0637_domain_sf"/>
</dbReference>
<dbReference type="Pfam" id="PF06335">
    <property type="entry name" value="DUF1054"/>
    <property type="match status" value="1"/>
</dbReference>
<accession>A0A410X126</accession>
<reference evidence="3 4" key="1">
    <citation type="submission" date="2018-01" db="EMBL/GenBank/DDBJ databases">
        <title>The whole genome sequencing and assembly of Paenibacillus chitinolyticus KCCM 41400 strain.</title>
        <authorList>
            <person name="Kim J.-Y."/>
            <person name="Park M.-K."/>
            <person name="Lee Y.-J."/>
            <person name="Yi H."/>
            <person name="Bahn Y.-S."/>
            <person name="Kim J.F."/>
            <person name="Lee D.-W."/>
        </authorList>
    </citation>
    <scope>NUCLEOTIDE SEQUENCE [LARGE SCALE GENOMIC DNA]</scope>
    <source>
        <strain evidence="3 4">KCCM 41400</strain>
    </source>
</reference>
<protein>
    <recommendedName>
        <fullName evidence="1">UPF0637 protein M5X16_19220</fullName>
    </recommendedName>
</protein>